<organism evidence="2">
    <name type="scientific">uncultured Chloroflexia bacterium</name>
    <dbReference type="NCBI Taxonomy" id="1672391"/>
    <lineage>
        <taxon>Bacteria</taxon>
        <taxon>Bacillati</taxon>
        <taxon>Chloroflexota</taxon>
        <taxon>Chloroflexia</taxon>
        <taxon>environmental samples</taxon>
    </lineage>
</organism>
<sequence length="22" mass="2529">AKDSQPRADHRHTPQRGEINQS</sequence>
<dbReference type="AlphaFoldDB" id="A0A6J4KUZ2"/>
<dbReference type="EMBL" id="CADCTR010001784">
    <property type="protein sequence ID" value="CAA9312223.1"/>
    <property type="molecule type" value="Genomic_DNA"/>
</dbReference>
<feature type="non-terminal residue" evidence="2">
    <location>
        <position position="1"/>
    </location>
</feature>
<reference evidence="2" key="1">
    <citation type="submission" date="2020-02" db="EMBL/GenBank/DDBJ databases">
        <authorList>
            <person name="Meier V. D."/>
        </authorList>
    </citation>
    <scope>NUCLEOTIDE SEQUENCE</scope>
    <source>
        <strain evidence="2">AVDCRST_MAG93</strain>
    </source>
</reference>
<feature type="non-terminal residue" evidence="2">
    <location>
        <position position="22"/>
    </location>
</feature>
<evidence type="ECO:0000313" key="2">
    <source>
        <dbReference type="EMBL" id="CAA9312223.1"/>
    </source>
</evidence>
<feature type="region of interest" description="Disordered" evidence="1">
    <location>
        <begin position="1"/>
        <end position="22"/>
    </location>
</feature>
<proteinExistence type="predicted"/>
<evidence type="ECO:0000256" key="1">
    <source>
        <dbReference type="SAM" id="MobiDB-lite"/>
    </source>
</evidence>
<protein>
    <submittedName>
        <fullName evidence="2">Uncharacterized protein</fullName>
    </submittedName>
</protein>
<name>A0A6J4KUZ2_9CHLR</name>
<feature type="compositionally biased region" description="Basic and acidic residues" evidence="1">
    <location>
        <begin position="1"/>
        <end position="12"/>
    </location>
</feature>
<gene>
    <name evidence="2" type="ORF">AVDCRST_MAG93-5296</name>
</gene>
<accession>A0A6J4KUZ2</accession>